<accession>A0ACB7ZJ20</accession>
<evidence type="ECO:0000313" key="1">
    <source>
        <dbReference type="EMBL" id="KAH7865525.1"/>
    </source>
</evidence>
<name>A0ACB7ZJ20_9ERIC</name>
<protein>
    <submittedName>
        <fullName evidence="1">Uncharacterized protein</fullName>
    </submittedName>
</protein>
<reference evidence="1 2" key="1">
    <citation type="journal article" date="2021" name="Hortic Res">
        <title>High-quality reference genome and annotation aids understanding of berry development for evergreen blueberry (Vaccinium darrowii).</title>
        <authorList>
            <person name="Yu J."/>
            <person name="Hulse-Kemp A.M."/>
            <person name="Babiker E."/>
            <person name="Staton M."/>
        </authorList>
    </citation>
    <scope>NUCLEOTIDE SEQUENCE [LARGE SCALE GENOMIC DNA]</scope>
    <source>
        <strain evidence="2">cv. NJ 8807/NJ 8810</strain>
        <tissue evidence="1">Young leaf</tissue>
    </source>
</reference>
<dbReference type="EMBL" id="CM037159">
    <property type="protein sequence ID" value="KAH7865525.1"/>
    <property type="molecule type" value="Genomic_DNA"/>
</dbReference>
<comment type="caution">
    <text evidence="1">The sequence shown here is derived from an EMBL/GenBank/DDBJ whole genome shotgun (WGS) entry which is preliminary data.</text>
</comment>
<proteinExistence type="predicted"/>
<keyword evidence="2" id="KW-1185">Reference proteome</keyword>
<sequence>MEHSLVFQQPPNVYIRALPLITLISLSFLGFSEIIGKHLQYSKFWNVGSHHSKSNQIKLSSKTGMLVIYGPAFIAGAASFALFP</sequence>
<organism evidence="1 2">
    <name type="scientific">Vaccinium darrowii</name>
    <dbReference type="NCBI Taxonomy" id="229202"/>
    <lineage>
        <taxon>Eukaryota</taxon>
        <taxon>Viridiplantae</taxon>
        <taxon>Streptophyta</taxon>
        <taxon>Embryophyta</taxon>
        <taxon>Tracheophyta</taxon>
        <taxon>Spermatophyta</taxon>
        <taxon>Magnoliopsida</taxon>
        <taxon>eudicotyledons</taxon>
        <taxon>Gunneridae</taxon>
        <taxon>Pentapetalae</taxon>
        <taxon>asterids</taxon>
        <taxon>Ericales</taxon>
        <taxon>Ericaceae</taxon>
        <taxon>Vaccinioideae</taxon>
        <taxon>Vaccinieae</taxon>
        <taxon>Vaccinium</taxon>
    </lineage>
</organism>
<dbReference type="Proteomes" id="UP000828048">
    <property type="component" value="Chromosome 9"/>
</dbReference>
<gene>
    <name evidence="1" type="ORF">Vadar_007777</name>
</gene>
<evidence type="ECO:0000313" key="2">
    <source>
        <dbReference type="Proteomes" id="UP000828048"/>
    </source>
</evidence>